<protein>
    <submittedName>
        <fullName evidence="1">Uncharacterized protein</fullName>
    </submittedName>
</protein>
<gene>
    <name evidence="1" type="ORF">HPB47_004621</name>
</gene>
<evidence type="ECO:0000313" key="1">
    <source>
        <dbReference type="EMBL" id="KAG0418747.1"/>
    </source>
</evidence>
<proteinExistence type="predicted"/>
<accession>A0AC60PF66</accession>
<keyword evidence="2" id="KW-1185">Reference proteome</keyword>
<dbReference type="Proteomes" id="UP000805193">
    <property type="component" value="Unassembled WGS sequence"/>
</dbReference>
<reference evidence="1 2" key="1">
    <citation type="journal article" date="2020" name="Cell">
        <title>Large-Scale Comparative Analyses of Tick Genomes Elucidate Their Genetic Diversity and Vector Capacities.</title>
        <authorList>
            <consortium name="Tick Genome and Microbiome Consortium (TIGMIC)"/>
            <person name="Jia N."/>
            <person name="Wang J."/>
            <person name="Shi W."/>
            <person name="Du L."/>
            <person name="Sun Y."/>
            <person name="Zhan W."/>
            <person name="Jiang J.F."/>
            <person name="Wang Q."/>
            <person name="Zhang B."/>
            <person name="Ji P."/>
            <person name="Bell-Sakyi L."/>
            <person name="Cui X.M."/>
            <person name="Yuan T.T."/>
            <person name="Jiang B.G."/>
            <person name="Yang W.F."/>
            <person name="Lam T.T."/>
            <person name="Chang Q.C."/>
            <person name="Ding S.J."/>
            <person name="Wang X.J."/>
            <person name="Zhu J.G."/>
            <person name="Ruan X.D."/>
            <person name="Zhao L."/>
            <person name="Wei J.T."/>
            <person name="Ye R.Z."/>
            <person name="Que T.C."/>
            <person name="Du C.H."/>
            <person name="Zhou Y.H."/>
            <person name="Cheng J.X."/>
            <person name="Dai P.F."/>
            <person name="Guo W.B."/>
            <person name="Han X.H."/>
            <person name="Huang E.J."/>
            <person name="Li L.F."/>
            <person name="Wei W."/>
            <person name="Gao Y.C."/>
            <person name="Liu J.Z."/>
            <person name="Shao H.Z."/>
            <person name="Wang X."/>
            <person name="Wang C.C."/>
            <person name="Yang T.C."/>
            <person name="Huo Q.B."/>
            <person name="Li W."/>
            <person name="Chen H.Y."/>
            <person name="Chen S.E."/>
            <person name="Zhou L.G."/>
            <person name="Ni X.B."/>
            <person name="Tian J.H."/>
            <person name="Sheng Y."/>
            <person name="Liu T."/>
            <person name="Pan Y.S."/>
            <person name="Xia L.Y."/>
            <person name="Li J."/>
            <person name="Zhao F."/>
            <person name="Cao W.C."/>
        </authorList>
    </citation>
    <scope>NUCLEOTIDE SEQUENCE [LARGE SCALE GENOMIC DNA]</scope>
    <source>
        <strain evidence="1">Iper-2018</strain>
    </source>
</reference>
<name>A0AC60PF66_IXOPE</name>
<evidence type="ECO:0000313" key="2">
    <source>
        <dbReference type="Proteomes" id="UP000805193"/>
    </source>
</evidence>
<dbReference type="EMBL" id="JABSTQ010010704">
    <property type="protein sequence ID" value="KAG0418747.1"/>
    <property type="molecule type" value="Genomic_DNA"/>
</dbReference>
<organism evidence="1 2">
    <name type="scientific">Ixodes persulcatus</name>
    <name type="common">Taiga tick</name>
    <dbReference type="NCBI Taxonomy" id="34615"/>
    <lineage>
        <taxon>Eukaryota</taxon>
        <taxon>Metazoa</taxon>
        <taxon>Ecdysozoa</taxon>
        <taxon>Arthropoda</taxon>
        <taxon>Chelicerata</taxon>
        <taxon>Arachnida</taxon>
        <taxon>Acari</taxon>
        <taxon>Parasitiformes</taxon>
        <taxon>Ixodida</taxon>
        <taxon>Ixodoidea</taxon>
        <taxon>Ixodidae</taxon>
        <taxon>Ixodinae</taxon>
        <taxon>Ixodes</taxon>
    </lineage>
</organism>
<sequence length="85" mass="9563">MLASKITSHDLEQQLRDTFFPPPTDTPHNTRTSNSSPRPCDMDAPFPLNELKRHLTLSNETHHLAKIKSHINFSAISTTHNSSNS</sequence>
<comment type="caution">
    <text evidence="1">The sequence shown here is derived from an EMBL/GenBank/DDBJ whole genome shotgun (WGS) entry which is preliminary data.</text>
</comment>